<keyword evidence="5" id="KW-1185">Reference proteome</keyword>
<dbReference type="EMBL" id="JACOPG010000003">
    <property type="protein sequence ID" value="MBC5686599.1"/>
    <property type="molecule type" value="Genomic_DNA"/>
</dbReference>
<accession>A0ABR7GGL2</accession>
<feature type="chain" id="PRO_5046500672" evidence="2">
    <location>
        <begin position="20"/>
        <end position="267"/>
    </location>
</feature>
<feature type="domain" description="Solute-binding protein family 3/N-terminal" evidence="3">
    <location>
        <begin position="40"/>
        <end position="262"/>
    </location>
</feature>
<organism evidence="4 5">
    <name type="scientific">Roseburia lenta</name>
    <dbReference type="NCBI Taxonomy" id="2763061"/>
    <lineage>
        <taxon>Bacteria</taxon>
        <taxon>Bacillati</taxon>
        <taxon>Bacillota</taxon>
        <taxon>Clostridia</taxon>
        <taxon>Lachnospirales</taxon>
        <taxon>Lachnospiraceae</taxon>
        <taxon>Roseburia</taxon>
    </lineage>
</organism>
<dbReference type="SUPFAM" id="SSF53850">
    <property type="entry name" value="Periplasmic binding protein-like II"/>
    <property type="match status" value="1"/>
</dbReference>
<comment type="caution">
    <text evidence="4">The sequence shown here is derived from an EMBL/GenBank/DDBJ whole genome shotgun (WGS) entry which is preliminary data.</text>
</comment>
<dbReference type="InterPro" id="IPR001638">
    <property type="entry name" value="Solute-binding_3/MltF_N"/>
</dbReference>
<proteinExistence type="predicted"/>
<keyword evidence="1 2" id="KW-0732">Signal</keyword>
<evidence type="ECO:0000259" key="3">
    <source>
        <dbReference type="SMART" id="SM00062"/>
    </source>
</evidence>
<dbReference type="CDD" id="cd00996">
    <property type="entry name" value="PBP2_AatB_like"/>
    <property type="match status" value="1"/>
</dbReference>
<dbReference type="PROSITE" id="PS51257">
    <property type="entry name" value="PROKAR_LIPOPROTEIN"/>
    <property type="match status" value="1"/>
</dbReference>
<dbReference type="Proteomes" id="UP000643810">
    <property type="component" value="Unassembled WGS sequence"/>
</dbReference>
<evidence type="ECO:0000256" key="1">
    <source>
        <dbReference type="ARBA" id="ARBA00022729"/>
    </source>
</evidence>
<name>A0ABR7GGL2_9FIRM</name>
<evidence type="ECO:0000313" key="4">
    <source>
        <dbReference type="EMBL" id="MBC5686599.1"/>
    </source>
</evidence>
<sequence>MKKVMAGLLAGLMAFSMVACGNKSASAEKTDAKDTNNDGKFVVGFDQDFPPFGYVGDDGEYTGFDLELAAECAKRMGQEIVYQPIDWDAKDMELESGTIDCIWNGFTMDGREDKYTWTDPYMDNSQVVVVRKDSGISGLDDLAGKIVEVQKESSAQSALEENTDLSGSFAQLLTVGEYNTAIMDLESGAVDAIAMDIFVAKDQLADKGDELVILDEQISSEKYAVGFLKGNTELRDQVQKTLEEMVADGTFAEISKKWFDSDVCILK</sequence>
<dbReference type="RefSeq" id="WP_118281873.1">
    <property type="nucleotide sequence ID" value="NZ_JACOPG010000003.1"/>
</dbReference>
<dbReference type="SMART" id="SM00062">
    <property type="entry name" value="PBPb"/>
    <property type="match status" value="1"/>
</dbReference>
<dbReference type="Pfam" id="PF00497">
    <property type="entry name" value="SBP_bac_3"/>
    <property type="match status" value="1"/>
</dbReference>
<evidence type="ECO:0000313" key="5">
    <source>
        <dbReference type="Proteomes" id="UP000643810"/>
    </source>
</evidence>
<dbReference type="PANTHER" id="PTHR35936">
    <property type="entry name" value="MEMBRANE-BOUND LYTIC MUREIN TRANSGLYCOSYLASE F"/>
    <property type="match status" value="1"/>
</dbReference>
<reference evidence="4 5" key="1">
    <citation type="submission" date="2020-08" db="EMBL/GenBank/DDBJ databases">
        <title>Genome public.</title>
        <authorList>
            <person name="Liu C."/>
            <person name="Sun Q."/>
        </authorList>
    </citation>
    <scope>NUCLEOTIDE SEQUENCE [LARGE SCALE GENOMIC DNA]</scope>
    <source>
        <strain evidence="4 5">NSJ-9</strain>
    </source>
</reference>
<dbReference type="Gene3D" id="3.40.190.10">
    <property type="entry name" value="Periplasmic binding protein-like II"/>
    <property type="match status" value="2"/>
</dbReference>
<evidence type="ECO:0000256" key="2">
    <source>
        <dbReference type="SAM" id="SignalP"/>
    </source>
</evidence>
<dbReference type="PANTHER" id="PTHR35936:SF19">
    <property type="entry name" value="AMINO-ACID-BINDING PROTEIN YXEM-RELATED"/>
    <property type="match status" value="1"/>
</dbReference>
<gene>
    <name evidence="4" type="ORF">H8R94_08325</name>
</gene>
<feature type="signal peptide" evidence="2">
    <location>
        <begin position="1"/>
        <end position="19"/>
    </location>
</feature>
<protein>
    <submittedName>
        <fullName evidence="4">Amino acid ABC transporter substrate-binding protein</fullName>
    </submittedName>
</protein>